<reference evidence="1 2" key="1">
    <citation type="journal article" date="2015" name="Nature">
        <title>rRNA introns, odd ribosomes, and small enigmatic genomes across a large radiation of phyla.</title>
        <authorList>
            <person name="Brown C.T."/>
            <person name="Hug L.A."/>
            <person name="Thomas B.C."/>
            <person name="Sharon I."/>
            <person name="Castelle C.J."/>
            <person name="Singh A."/>
            <person name="Wilkins M.J."/>
            <person name="Williams K.H."/>
            <person name="Banfield J.F."/>
        </authorList>
    </citation>
    <scope>NUCLEOTIDE SEQUENCE [LARGE SCALE GENOMIC DNA]</scope>
</reference>
<dbReference type="Proteomes" id="UP000034307">
    <property type="component" value="Unassembled WGS sequence"/>
</dbReference>
<comment type="caution">
    <text evidence="1">The sequence shown here is derived from an EMBL/GenBank/DDBJ whole genome shotgun (WGS) entry which is preliminary data.</text>
</comment>
<gene>
    <name evidence="1" type="ORF">UX80_C0016G0016</name>
</gene>
<evidence type="ECO:0000313" key="2">
    <source>
        <dbReference type="Proteomes" id="UP000034307"/>
    </source>
</evidence>
<name>A0A0G1RJC2_9BACT</name>
<organism evidence="1 2">
    <name type="scientific">Candidatus Amesbacteria bacterium GW2011_GWA2_47_11b</name>
    <dbReference type="NCBI Taxonomy" id="1618358"/>
    <lineage>
        <taxon>Bacteria</taxon>
        <taxon>Candidatus Amesiibacteriota</taxon>
    </lineage>
</organism>
<dbReference type="AlphaFoldDB" id="A0A0G1RJC2"/>
<dbReference type="EMBL" id="LCNO01000016">
    <property type="protein sequence ID" value="KKU57429.1"/>
    <property type="molecule type" value="Genomic_DNA"/>
</dbReference>
<protein>
    <submittedName>
        <fullName evidence="1">Uncharacterized protein</fullName>
    </submittedName>
</protein>
<accession>A0A0G1RJC2</accession>
<evidence type="ECO:0000313" key="1">
    <source>
        <dbReference type="EMBL" id="KKU57429.1"/>
    </source>
</evidence>
<dbReference type="STRING" id="1618358.UX80_C0016G0016"/>
<proteinExistence type="predicted"/>
<sequence length="68" mass="7846">MWEKPGIETCLILMGLSWIEPNYTLGYNGLMILRLEIGCEETSDFWGRWANITKFALPTQRYEASGVM</sequence>